<reference evidence="1" key="1">
    <citation type="submission" date="2021-06" db="EMBL/GenBank/DDBJ databases">
        <authorList>
            <person name="Kallberg Y."/>
            <person name="Tangrot J."/>
            <person name="Rosling A."/>
        </authorList>
    </citation>
    <scope>NUCLEOTIDE SEQUENCE</scope>
    <source>
        <strain evidence="1">FL130A</strain>
    </source>
</reference>
<protein>
    <submittedName>
        <fullName evidence="1">1177_t:CDS:1</fullName>
    </submittedName>
</protein>
<comment type="caution">
    <text evidence="1">The sequence shown here is derived from an EMBL/GenBank/DDBJ whole genome shotgun (WGS) entry which is preliminary data.</text>
</comment>
<keyword evidence="2" id="KW-1185">Reference proteome</keyword>
<evidence type="ECO:0000313" key="1">
    <source>
        <dbReference type="EMBL" id="CAG8618577.1"/>
    </source>
</evidence>
<gene>
    <name evidence="1" type="ORF">ALEPTO_LOCUS8862</name>
</gene>
<proteinExistence type="predicted"/>
<accession>A0A9N9GL63</accession>
<dbReference type="AlphaFoldDB" id="A0A9N9GL63"/>
<name>A0A9N9GL63_9GLOM</name>
<sequence length="41" mass="4796">MERYFDGYQFFQFAEVPPVLNTNTCPEYFQRVRDAATGETG</sequence>
<evidence type="ECO:0000313" key="2">
    <source>
        <dbReference type="Proteomes" id="UP000789508"/>
    </source>
</evidence>
<organism evidence="1 2">
    <name type="scientific">Ambispora leptoticha</name>
    <dbReference type="NCBI Taxonomy" id="144679"/>
    <lineage>
        <taxon>Eukaryota</taxon>
        <taxon>Fungi</taxon>
        <taxon>Fungi incertae sedis</taxon>
        <taxon>Mucoromycota</taxon>
        <taxon>Glomeromycotina</taxon>
        <taxon>Glomeromycetes</taxon>
        <taxon>Archaeosporales</taxon>
        <taxon>Ambisporaceae</taxon>
        <taxon>Ambispora</taxon>
    </lineage>
</organism>
<dbReference type="EMBL" id="CAJVPS010005796">
    <property type="protein sequence ID" value="CAG8618577.1"/>
    <property type="molecule type" value="Genomic_DNA"/>
</dbReference>
<feature type="non-terminal residue" evidence="1">
    <location>
        <position position="41"/>
    </location>
</feature>
<dbReference type="Proteomes" id="UP000789508">
    <property type="component" value="Unassembled WGS sequence"/>
</dbReference>